<dbReference type="EMBL" id="JACHMS010000001">
    <property type="protein sequence ID" value="MBB4710263.1"/>
    <property type="molecule type" value="Genomic_DNA"/>
</dbReference>
<evidence type="ECO:0000256" key="1">
    <source>
        <dbReference type="SAM" id="MobiDB-lite"/>
    </source>
</evidence>
<sequence>MGTLVLVVPSDDREEQRNGCQEQLGRTCERMRRAQEDHGYHEDGSPAIA</sequence>
<dbReference type="RefSeq" id="WP_184906844.1">
    <property type="nucleotide sequence ID" value="NZ_JACHMS010000001.1"/>
</dbReference>
<protein>
    <submittedName>
        <fullName evidence="2">Uncharacterized protein</fullName>
    </submittedName>
</protein>
<name>A0A7W7DGZ4_9ACTN</name>
<reference evidence="2 3" key="1">
    <citation type="submission" date="2020-08" db="EMBL/GenBank/DDBJ databases">
        <title>Sequencing the genomes of 1000 actinobacteria strains.</title>
        <authorList>
            <person name="Klenk H.-P."/>
        </authorList>
    </citation>
    <scope>NUCLEOTIDE SEQUENCE [LARGE SCALE GENOMIC DNA]</scope>
    <source>
        <strain evidence="2 3">DSM 40483</strain>
    </source>
</reference>
<comment type="caution">
    <text evidence="2">The sequence shown here is derived from an EMBL/GenBank/DDBJ whole genome shotgun (WGS) entry which is preliminary data.</text>
</comment>
<keyword evidence="3" id="KW-1185">Reference proteome</keyword>
<dbReference type="GeneID" id="95792223"/>
<accession>A0A7W7DGZ4</accession>
<organism evidence="2 3">
    <name type="scientific">Streptomyces luteogriseus</name>
    <dbReference type="NCBI Taxonomy" id="68233"/>
    <lineage>
        <taxon>Bacteria</taxon>
        <taxon>Bacillati</taxon>
        <taxon>Actinomycetota</taxon>
        <taxon>Actinomycetes</taxon>
        <taxon>Kitasatosporales</taxon>
        <taxon>Streptomycetaceae</taxon>
        <taxon>Streptomyces</taxon>
    </lineage>
</organism>
<proteinExistence type="predicted"/>
<evidence type="ECO:0000313" key="2">
    <source>
        <dbReference type="EMBL" id="MBB4710263.1"/>
    </source>
</evidence>
<gene>
    <name evidence="2" type="ORF">BJ965_000145</name>
</gene>
<evidence type="ECO:0000313" key="3">
    <source>
        <dbReference type="Proteomes" id="UP000565089"/>
    </source>
</evidence>
<dbReference type="Proteomes" id="UP000565089">
    <property type="component" value="Unassembled WGS sequence"/>
</dbReference>
<dbReference type="AlphaFoldDB" id="A0A7W7DGZ4"/>
<feature type="region of interest" description="Disordered" evidence="1">
    <location>
        <begin position="1"/>
        <end position="22"/>
    </location>
</feature>